<evidence type="ECO:0000256" key="3">
    <source>
        <dbReference type="ARBA" id="ARBA00022787"/>
    </source>
</evidence>
<dbReference type="EMBL" id="WIUZ02000003">
    <property type="protein sequence ID" value="KAF9789696.1"/>
    <property type="molecule type" value="Genomic_DNA"/>
</dbReference>
<comment type="similarity">
    <text evidence="9">Belongs to the MDM12 family.</text>
</comment>
<reference evidence="12" key="1">
    <citation type="journal article" date="2020" name="Nat. Commun.">
        <title>Large-scale genome sequencing of mycorrhizal fungi provides insights into the early evolution of symbiotic traits.</title>
        <authorList>
            <person name="Miyauchi S."/>
            <person name="Kiss E."/>
            <person name="Kuo A."/>
            <person name="Drula E."/>
            <person name="Kohler A."/>
            <person name="Sanchez-Garcia M."/>
            <person name="Morin E."/>
            <person name="Andreopoulos B."/>
            <person name="Barry K.W."/>
            <person name="Bonito G."/>
            <person name="Buee M."/>
            <person name="Carver A."/>
            <person name="Chen C."/>
            <person name="Cichocki N."/>
            <person name="Clum A."/>
            <person name="Culley D."/>
            <person name="Crous P.W."/>
            <person name="Fauchery L."/>
            <person name="Girlanda M."/>
            <person name="Hayes R.D."/>
            <person name="Keri Z."/>
            <person name="LaButti K."/>
            <person name="Lipzen A."/>
            <person name="Lombard V."/>
            <person name="Magnuson J."/>
            <person name="Maillard F."/>
            <person name="Murat C."/>
            <person name="Nolan M."/>
            <person name="Ohm R.A."/>
            <person name="Pangilinan J."/>
            <person name="Pereira M.F."/>
            <person name="Perotto S."/>
            <person name="Peter M."/>
            <person name="Pfister S."/>
            <person name="Riley R."/>
            <person name="Sitrit Y."/>
            <person name="Stielow J.B."/>
            <person name="Szollosi G."/>
            <person name="Zifcakova L."/>
            <person name="Stursova M."/>
            <person name="Spatafora J.W."/>
            <person name="Tedersoo L."/>
            <person name="Vaario L.M."/>
            <person name="Yamada A."/>
            <person name="Yan M."/>
            <person name="Wang P."/>
            <person name="Xu J."/>
            <person name="Bruns T."/>
            <person name="Baldrian P."/>
            <person name="Vilgalys R."/>
            <person name="Dunand C."/>
            <person name="Henrissat B."/>
            <person name="Grigoriev I.V."/>
            <person name="Hibbett D."/>
            <person name="Nagy L.G."/>
            <person name="Martin F.M."/>
        </authorList>
    </citation>
    <scope>NUCLEOTIDE SEQUENCE</scope>
    <source>
        <strain evidence="12">UH-Tt-Lm1</strain>
    </source>
</reference>
<keyword evidence="6" id="KW-0446">Lipid-binding</keyword>
<dbReference type="GO" id="GO:0015914">
    <property type="term" value="P:phospholipid transport"/>
    <property type="evidence" value="ECO:0007669"/>
    <property type="project" value="TreeGrafter"/>
</dbReference>
<protein>
    <recommendedName>
        <fullName evidence="9">Mitochondrial distribution and morphology protein 12</fullName>
    </recommendedName>
    <alternativeName>
        <fullName evidence="9">Mitochondrial inheritance component MDM12</fullName>
    </alternativeName>
</protein>
<feature type="region of interest" description="Disordered" evidence="10">
    <location>
        <begin position="128"/>
        <end position="147"/>
    </location>
</feature>
<evidence type="ECO:0000256" key="2">
    <source>
        <dbReference type="ARBA" id="ARBA00022448"/>
    </source>
</evidence>
<evidence type="ECO:0000256" key="10">
    <source>
        <dbReference type="SAM" id="MobiDB-lite"/>
    </source>
</evidence>
<dbReference type="GO" id="GO:0008289">
    <property type="term" value="F:lipid binding"/>
    <property type="evidence" value="ECO:0007669"/>
    <property type="project" value="UniProtKB-KW"/>
</dbReference>
<dbReference type="AlphaFoldDB" id="A0A9P6HLW7"/>
<name>A0A9P6HLW7_9AGAM</name>
<dbReference type="Pfam" id="PF26544">
    <property type="entry name" value="Mdm12"/>
    <property type="match status" value="2"/>
</dbReference>
<dbReference type="CDD" id="cd21672">
    <property type="entry name" value="SMP_Mdm12"/>
    <property type="match status" value="1"/>
</dbReference>
<evidence type="ECO:0000256" key="5">
    <source>
        <dbReference type="ARBA" id="ARBA00023055"/>
    </source>
</evidence>
<evidence type="ECO:0000256" key="9">
    <source>
        <dbReference type="HAMAP-Rule" id="MF_03104"/>
    </source>
</evidence>
<keyword evidence="3 9" id="KW-1000">Mitochondrion outer membrane</keyword>
<reference evidence="12" key="2">
    <citation type="submission" date="2020-11" db="EMBL/GenBank/DDBJ databases">
        <authorList>
            <consortium name="DOE Joint Genome Institute"/>
            <person name="Kuo A."/>
            <person name="Miyauchi S."/>
            <person name="Kiss E."/>
            <person name="Drula E."/>
            <person name="Kohler A."/>
            <person name="Sanchez-Garcia M."/>
            <person name="Andreopoulos B."/>
            <person name="Barry K.W."/>
            <person name="Bonito G."/>
            <person name="Buee M."/>
            <person name="Carver A."/>
            <person name="Chen C."/>
            <person name="Cichocki N."/>
            <person name="Clum A."/>
            <person name="Culley D."/>
            <person name="Crous P.W."/>
            <person name="Fauchery L."/>
            <person name="Girlanda M."/>
            <person name="Hayes R."/>
            <person name="Keri Z."/>
            <person name="Labutti K."/>
            <person name="Lipzen A."/>
            <person name="Lombard V."/>
            <person name="Magnuson J."/>
            <person name="Maillard F."/>
            <person name="Morin E."/>
            <person name="Murat C."/>
            <person name="Nolan M."/>
            <person name="Ohm R."/>
            <person name="Pangilinan J."/>
            <person name="Pereira M."/>
            <person name="Perotto S."/>
            <person name="Peter M."/>
            <person name="Riley R."/>
            <person name="Sitrit Y."/>
            <person name="Stielow B."/>
            <person name="Szollosi G."/>
            <person name="Zifcakova L."/>
            <person name="Stursova M."/>
            <person name="Spatafora J.W."/>
            <person name="Tedersoo L."/>
            <person name="Vaario L.-M."/>
            <person name="Yamada A."/>
            <person name="Yan M."/>
            <person name="Wang P."/>
            <person name="Xu J."/>
            <person name="Bruns T."/>
            <person name="Baldrian P."/>
            <person name="Vilgalys R."/>
            <person name="Henrissat B."/>
            <person name="Grigoriev I.V."/>
            <person name="Hibbett D."/>
            <person name="Nagy L.G."/>
            <person name="Martin F.M."/>
        </authorList>
    </citation>
    <scope>NUCLEOTIDE SEQUENCE</scope>
    <source>
        <strain evidence="12">UH-Tt-Lm1</strain>
    </source>
</reference>
<gene>
    <name evidence="9" type="primary">MDM12</name>
    <name evidence="12" type="ORF">BJ322DRAFT_1043784</name>
</gene>
<keyword evidence="5" id="KW-0445">Lipid transport</keyword>
<evidence type="ECO:0000256" key="8">
    <source>
        <dbReference type="ARBA" id="ARBA00023136"/>
    </source>
</evidence>
<evidence type="ECO:0000256" key="6">
    <source>
        <dbReference type="ARBA" id="ARBA00023121"/>
    </source>
</evidence>
<comment type="subunit">
    <text evidence="9">Component of the ER-mitochondria encounter structure (ERMES) or MDM complex, composed of MMM1, MDM10, MDM12 and MDM34. A MMM1 homodimer associates with one molecule of MDM12 on each side in a pairwise head-to-tail manner, and the SMP-LTD domains of MMM1 and MDM12 generate a continuous hydrophobic tunnel for phospholipid trafficking.</text>
</comment>
<proteinExistence type="inferred from homology"/>
<feature type="compositionally biased region" description="Basic and acidic residues" evidence="10">
    <location>
        <begin position="337"/>
        <end position="349"/>
    </location>
</feature>
<evidence type="ECO:0000256" key="7">
    <source>
        <dbReference type="ARBA" id="ARBA00023128"/>
    </source>
</evidence>
<feature type="region of interest" description="Disordered" evidence="10">
    <location>
        <begin position="205"/>
        <end position="258"/>
    </location>
</feature>
<dbReference type="GO" id="GO:0045040">
    <property type="term" value="P:protein insertion into mitochondrial outer membrane"/>
    <property type="evidence" value="ECO:0007669"/>
    <property type="project" value="UniProtKB-UniRule"/>
</dbReference>
<keyword evidence="7 9" id="KW-0496">Mitochondrion</keyword>
<dbReference type="GO" id="GO:0005789">
    <property type="term" value="C:endoplasmic reticulum membrane"/>
    <property type="evidence" value="ECO:0007669"/>
    <property type="project" value="UniProtKB-SubCell"/>
</dbReference>
<dbReference type="GO" id="GO:1990456">
    <property type="term" value="P:mitochondrion-endoplasmic reticulum membrane tethering"/>
    <property type="evidence" value="ECO:0007669"/>
    <property type="project" value="TreeGrafter"/>
</dbReference>
<evidence type="ECO:0000313" key="13">
    <source>
        <dbReference type="Proteomes" id="UP000736335"/>
    </source>
</evidence>
<feature type="domain" description="SMP-LTD" evidence="11">
    <location>
        <begin position="1"/>
        <end position="465"/>
    </location>
</feature>
<organism evidence="12 13">
    <name type="scientific">Thelephora terrestris</name>
    <dbReference type="NCBI Taxonomy" id="56493"/>
    <lineage>
        <taxon>Eukaryota</taxon>
        <taxon>Fungi</taxon>
        <taxon>Dikarya</taxon>
        <taxon>Basidiomycota</taxon>
        <taxon>Agaricomycotina</taxon>
        <taxon>Agaricomycetes</taxon>
        <taxon>Thelephorales</taxon>
        <taxon>Thelephoraceae</taxon>
        <taxon>Thelephora</taxon>
    </lineage>
</organism>
<evidence type="ECO:0000256" key="1">
    <source>
        <dbReference type="ARBA" id="ARBA00004370"/>
    </source>
</evidence>
<dbReference type="GO" id="GO:0032865">
    <property type="term" value="C:ERMES complex"/>
    <property type="evidence" value="ECO:0007669"/>
    <property type="project" value="UniProtKB-UniRule"/>
</dbReference>
<keyword evidence="2" id="KW-0813">Transport</keyword>
<evidence type="ECO:0000259" key="11">
    <source>
        <dbReference type="PROSITE" id="PS51847"/>
    </source>
</evidence>
<dbReference type="OrthoDB" id="3356905at2759"/>
<comment type="caution">
    <text evidence="12">The sequence shown here is derived from an EMBL/GenBank/DDBJ whole genome shotgun (WGS) entry which is preliminary data.</text>
</comment>
<keyword evidence="4 9" id="KW-0256">Endoplasmic reticulum</keyword>
<comment type="subcellular location">
    <subcellularLocation>
        <location evidence="1">Membrane</location>
    </subcellularLocation>
    <subcellularLocation>
        <location evidence="9">Mitochondrion outer membrane</location>
        <topology evidence="9">Peripheral membrane protein</topology>
        <orientation evidence="9">Cytoplasmic side</orientation>
    </subcellularLocation>
    <subcellularLocation>
        <location evidence="9">Endoplasmic reticulum membrane</location>
        <topology evidence="9">Peripheral membrane protein</topology>
        <orientation evidence="9">Cytoplasmic side</orientation>
    </subcellularLocation>
    <text evidence="9">The ERMES/MDM complex localizes to a few discrete foci (around 10 per single cell), that represent mitochondria-endoplasmic reticulum junctions. These foci are often found next to mtDNA nucleoids.</text>
</comment>
<sequence length="468" mass="51358">MSVDLDWDNLSSELANSLVEILNRHLGSVTRPSFIGPVEVTSFEFGNAPPDVEVIDIREIHPDFLEDDEDQDGDEGPAPSDRPLPPSRQDHSHPPERGYANQPPGPVGEGLVEGEDHFEWVPRRALRGKGLEDGHHPPYPPHPFSHLPGNMGRASPRIGAMDMFGSTPSINHGPYPNWSPVMSNLLDLRATSYFPPSMAQGLRGSAYGGSVPGSHLGSRRHSPQSRSPLLPTPETQNVPNQGPDATTGPDSQPPKREHPNLQLHLHISWESNLRLTLTTSLLINYPSPMFMTLPIKLSITGLVFEGQLAVAYQGDKRRVHLCILDDLDPYVPSAPHRNRDPGGLREKTDLNSPVVVASTQSGEDLASSPATPSSPPLRPHLRAVPLSHQSSEDSIGLREDIERNEKPLPIGERLLPNIDIESEIGQADKHVLKNVGRVERFIQDVVRKSIVEELVFPNFHTLILGDGS</sequence>
<evidence type="ECO:0000256" key="4">
    <source>
        <dbReference type="ARBA" id="ARBA00022824"/>
    </source>
</evidence>
<dbReference type="HAMAP" id="MF_03104">
    <property type="entry name" value="Mdm12"/>
    <property type="match status" value="1"/>
</dbReference>
<feature type="region of interest" description="Disordered" evidence="10">
    <location>
        <begin position="65"/>
        <end position="112"/>
    </location>
</feature>
<keyword evidence="8 9" id="KW-0472">Membrane</keyword>
<dbReference type="InterPro" id="IPR031468">
    <property type="entry name" value="SMP_LBD"/>
</dbReference>
<feature type="compositionally biased region" description="Polar residues" evidence="10">
    <location>
        <begin position="233"/>
        <end position="250"/>
    </location>
</feature>
<feature type="compositionally biased region" description="Acidic residues" evidence="10">
    <location>
        <begin position="65"/>
        <end position="75"/>
    </location>
</feature>
<dbReference type="InterPro" id="IPR027532">
    <property type="entry name" value="Mdm12"/>
</dbReference>
<comment type="function">
    <text evidence="9">Component of the ERMES/MDM complex, which serves as a molecular tether to connect the endoplasmic reticulum (ER) and mitochondria. Components of this complex are involved in the control of mitochondrial shape and protein biogenesis, and function in nonvesicular lipid trafficking between the ER and mitochondria. MDM12 is required for the interaction of the ER-resident membrane protein MMM1 and the outer mitochondrial membrane-resident beta-barrel protein MDM10. The MDM12-MMM1 subcomplex functions in the major beta-barrel assembly pathway that is responsible for biogenesis of all mitochondrial outer membrane beta-barrel proteins, and acts in a late step after the SAM complex. The MDM10-MDM12-MMM1 subcomplex further acts in the TOM40-specific pathway after the action of the MDM12-MMM1 complex. Essential for establishing and maintaining the structure of mitochondria and maintenance of mtDNA nucleoids.</text>
</comment>
<dbReference type="Proteomes" id="UP000736335">
    <property type="component" value="Unassembled WGS sequence"/>
</dbReference>
<dbReference type="PROSITE" id="PS51847">
    <property type="entry name" value="SMP"/>
    <property type="match status" value="1"/>
</dbReference>
<dbReference type="PANTHER" id="PTHR28204">
    <property type="entry name" value="MITOCHONDRIAL DISTRIBUTION AND MORPHOLOGY PROTEIN 12"/>
    <property type="match status" value="1"/>
</dbReference>
<evidence type="ECO:0000313" key="12">
    <source>
        <dbReference type="EMBL" id="KAF9789696.1"/>
    </source>
</evidence>
<feature type="region of interest" description="Disordered" evidence="10">
    <location>
        <begin position="331"/>
        <end position="380"/>
    </location>
</feature>
<keyword evidence="13" id="KW-1185">Reference proteome</keyword>
<accession>A0A9P6HLW7</accession>
<dbReference type="PANTHER" id="PTHR28204:SF1">
    <property type="entry name" value="MITOCHONDRIAL DISTRIBUTION AND MORPHOLOGY PROTEIN 12"/>
    <property type="match status" value="1"/>
</dbReference>